<dbReference type="CDD" id="cd16616">
    <property type="entry name" value="mRING-HC-C4C4_Asi1p-like"/>
    <property type="match status" value="1"/>
</dbReference>
<feature type="transmembrane region" description="Helical" evidence="1">
    <location>
        <begin position="604"/>
        <end position="625"/>
    </location>
</feature>
<keyword evidence="1" id="KW-0812">Transmembrane</keyword>
<dbReference type="EMBL" id="SRPY01000067">
    <property type="protein sequence ID" value="KAG5929250.1"/>
    <property type="molecule type" value="Genomic_DNA"/>
</dbReference>
<feature type="transmembrane region" description="Helical" evidence="1">
    <location>
        <begin position="385"/>
        <end position="402"/>
    </location>
</feature>
<feature type="transmembrane region" description="Helical" evidence="1">
    <location>
        <begin position="353"/>
        <end position="373"/>
    </location>
</feature>
<dbReference type="PANTHER" id="PTHR22696">
    <property type="entry name" value="E3 UBIQUITIN-PROTEIN LIGASE RNF26"/>
    <property type="match status" value="1"/>
</dbReference>
<name>A0A8K0JDU4_9HYPO</name>
<evidence type="ECO:0000313" key="3">
    <source>
        <dbReference type="Proteomes" id="UP000811619"/>
    </source>
</evidence>
<reference evidence="2" key="1">
    <citation type="journal article" date="2020" name="bioRxiv">
        <title>Whole genome comparisons of ergot fungi reveals the divergence and evolution of species within the genus Claviceps are the result of varying mechanisms driving genome evolution and host range expansion.</title>
        <authorList>
            <person name="Wyka S.A."/>
            <person name="Mondo S.J."/>
            <person name="Liu M."/>
            <person name="Dettman J."/>
            <person name="Nalam V."/>
            <person name="Broders K.D."/>
        </authorList>
    </citation>
    <scope>NUCLEOTIDE SEQUENCE</scope>
    <source>
        <strain evidence="2">CCC 489</strain>
    </source>
</reference>
<accession>A0A8K0JDU4</accession>
<evidence type="ECO:0000313" key="2">
    <source>
        <dbReference type="EMBL" id="KAG5929250.1"/>
    </source>
</evidence>
<evidence type="ECO:0000256" key="1">
    <source>
        <dbReference type="SAM" id="Phobius"/>
    </source>
</evidence>
<gene>
    <name evidence="2" type="ORF">E4U42_006508</name>
</gene>
<dbReference type="AlphaFoldDB" id="A0A8K0JDU4"/>
<organism evidence="2 3">
    <name type="scientific">Claviceps africana</name>
    <dbReference type="NCBI Taxonomy" id="83212"/>
    <lineage>
        <taxon>Eukaryota</taxon>
        <taxon>Fungi</taxon>
        <taxon>Dikarya</taxon>
        <taxon>Ascomycota</taxon>
        <taxon>Pezizomycotina</taxon>
        <taxon>Sordariomycetes</taxon>
        <taxon>Hypocreomycetidae</taxon>
        <taxon>Hypocreales</taxon>
        <taxon>Clavicipitaceae</taxon>
        <taxon>Claviceps</taxon>
    </lineage>
</organism>
<dbReference type="PANTHER" id="PTHR22696:SF1">
    <property type="entry name" value="E3 UBIQUITIN-PROTEIN LIGASE RNF26"/>
    <property type="match status" value="1"/>
</dbReference>
<feature type="transmembrane region" description="Helical" evidence="1">
    <location>
        <begin position="170"/>
        <end position="188"/>
    </location>
</feature>
<dbReference type="InterPro" id="IPR013083">
    <property type="entry name" value="Znf_RING/FYVE/PHD"/>
</dbReference>
<keyword evidence="1" id="KW-1133">Transmembrane helix</keyword>
<sequence>MDEVGYASSPNDSDPEPLASFSSWHNITAWVLNATRNSPFVEVIALAGPRMFNKLGSYWTVSGSMDSRQHLAAPPPLGGFSEAREQNIYNLLEPSLSFETAQISAPDGQANLGNAANPLFVEGAKGIGSVFSYATSKWAISCIAMAIILNRTYIFAATRRRIRFRWHLRFLIRLLPLVLLLYQSVRLLRSIQCQSSPDFTEYRWLDRTKSSDLASAYPNMFLNKLSSFLLLGASDRQSCEAIDMVPHSNRGMINELHGSLSTLWPSFGVLCLSHFIETLSCAVQGRPLSAETGMTLFEQSLAFAEADAAVNYQIGWTSFRGRHQNTQPGGILGASSAIARTTILSRANTTPEVLFITFLSLMTHFTSHVLGVLDVQAKYRLANTGFWGVFLMGSMIWSGIHFEFGNPLPQNLLRFPTVCIISFVPNLLVLSGIIVCSMIYGMALMLSAFTHTTDSSALNLRQRLANAHGNMQANVSLAAIRITRDMDFYTALLRTGFFAITMASEAVYLNEERNVNIPHHTWLEEARFREMEQLRRQAVGMRFENDNIGTIGLIPVKEGAEPGASGFGRERAAQKVTTGRSARAGRLTTGVAERSSTWMMALEYLLKITRLFASVGALSLLWFLGRLRLRTQPACLLWLARSRKLGTGHRVSTGENPESLGQHTPYSPDGHLDPGLEGIDIEFWFRQANDDQDEANLDAELYNYWASGGWWGVSDMSGDYVPKESSEVWDTTSVLSASSVEADGEGCGTSAFKDDNHDNLIKTSGREGRLVADPIWDTNHLARLLHPATFEEQEEARALSAHLQCDKIMTRSAFRRHEQIRRGRILLPTGLARHNMSASMDRNAGRSPDDFDQALEQMLLSRRRRRMPASLEVQANSSIELKAEESQSLPCVVCHMSARTIIVWPCRCLSLCDDCRVSLAMNNFDKCVCCRRDVHSFSRIYVP</sequence>
<dbReference type="Pfam" id="PF13920">
    <property type="entry name" value="zf-C3HC4_3"/>
    <property type="match status" value="1"/>
</dbReference>
<comment type="caution">
    <text evidence="2">The sequence shown here is derived from an EMBL/GenBank/DDBJ whole genome shotgun (WGS) entry which is preliminary data.</text>
</comment>
<protein>
    <submittedName>
        <fullName evidence="2">Uncharacterized protein</fullName>
    </submittedName>
</protein>
<proteinExistence type="predicted"/>
<dbReference type="OrthoDB" id="66726at2759"/>
<keyword evidence="1" id="KW-0472">Membrane</keyword>
<dbReference type="Proteomes" id="UP000811619">
    <property type="component" value="Unassembled WGS sequence"/>
</dbReference>
<dbReference type="Gene3D" id="3.30.40.10">
    <property type="entry name" value="Zinc/RING finger domain, C3HC4 (zinc finger)"/>
    <property type="match status" value="1"/>
</dbReference>
<dbReference type="GO" id="GO:0061630">
    <property type="term" value="F:ubiquitin protein ligase activity"/>
    <property type="evidence" value="ECO:0007669"/>
    <property type="project" value="TreeGrafter"/>
</dbReference>
<dbReference type="GO" id="GO:0006511">
    <property type="term" value="P:ubiquitin-dependent protein catabolic process"/>
    <property type="evidence" value="ECO:0007669"/>
    <property type="project" value="TreeGrafter"/>
</dbReference>
<feature type="transmembrane region" description="Helical" evidence="1">
    <location>
        <begin position="414"/>
        <end position="440"/>
    </location>
</feature>
<keyword evidence="3" id="KW-1185">Reference proteome</keyword>
<feature type="transmembrane region" description="Helical" evidence="1">
    <location>
        <begin position="138"/>
        <end position="158"/>
    </location>
</feature>
<dbReference type="GO" id="GO:0016567">
    <property type="term" value="P:protein ubiquitination"/>
    <property type="evidence" value="ECO:0007669"/>
    <property type="project" value="TreeGrafter"/>
</dbReference>